<comment type="caution">
    <text evidence="2">The sequence shown here is derived from an EMBL/GenBank/DDBJ whole genome shotgun (WGS) entry which is preliminary data.</text>
</comment>
<evidence type="ECO:0000256" key="1">
    <source>
        <dbReference type="SAM" id="Phobius"/>
    </source>
</evidence>
<feature type="transmembrane region" description="Helical" evidence="1">
    <location>
        <begin position="67"/>
        <end position="85"/>
    </location>
</feature>
<evidence type="ECO:0000313" key="3">
    <source>
        <dbReference type="Proteomes" id="UP001183648"/>
    </source>
</evidence>
<name>A0ABU2BZ37_9ACTN</name>
<keyword evidence="1" id="KW-1133">Transmembrane helix</keyword>
<protein>
    <recommendedName>
        <fullName evidence="4">DUF4333 domain-containing protein</fullName>
    </recommendedName>
</protein>
<keyword evidence="1" id="KW-0472">Membrane</keyword>
<organism evidence="2 3">
    <name type="scientific">Nocardioides marmoribigeumensis</name>
    <dbReference type="NCBI Taxonomy" id="433649"/>
    <lineage>
        <taxon>Bacteria</taxon>
        <taxon>Bacillati</taxon>
        <taxon>Actinomycetota</taxon>
        <taxon>Actinomycetes</taxon>
        <taxon>Propionibacteriales</taxon>
        <taxon>Nocardioidaceae</taxon>
        <taxon>Nocardioides</taxon>
    </lineage>
</organism>
<dbReference type="EMBL" id="JAVDYG010000001">
    <property type="protein sequence ID" value="MDR7363671.1"/>
    <property type="molecule type" value="Genomic_DNA"/>
</dbReference>
<evidence type="ECO:0000313" key="2">
    <source>
        <dbReference type="EMBL" id="MDR7363671.1"/>
    </source>
</evidence>
<dbReference type="RefSeq" id="WP_310304331.1">
    <property type="nucleotide sequence ID" value="NZ_BAAAPS010000003.1"/>
</dbReference>
<dbReference type="Proteomes" id="UP001183648">
    <property type="component" value="Unassembled WGS sequence"/>
</dbReference>
<sequence length="157" mass="17280">MSAADPEWETIGPPVGIAMLVLGFLDWRTFWGEPRSGSIIFPASLLLVSPAYLLLRTIKLRGTPLIPVAWLVSVVALAAIGNAYVRQLEVFDWAIESGLATAIREEGGGRVRVSCPDVDDVRRDGDTTICYARDKQGTAAVELTFSRDGSYRWEWLP</sequence>
<keyword evidence="3" id="KW-1185">Reference proteome</keyword>
<evidence type="ECO:0008006" key="4">
    <source>
        <dbReference type="Google" id="ProtNLM"/>
    </source>
</evidence>
<proteinExistence type="predicted"/>
<keyword evidence="1" id="KW-0812">Transmembrane</keyword>
<accession>A0ABU2BZ37</accession>
<feature type="transmembrane region" description="Helical" evidence="1">
    <location>
        <begin position="36"/>
        <end position="55"/>
    </location>
</feature>
<reference evidence="2 3" key="1">
    <citation type="submission" date="2023-07" db="EMBL/GenBank/DDBJ databases">
        <title>Sequencing the genomes of 1000 actinobacteria strains.</title>
        <authorList>
            <person name="Klenk H.-P."/>
        </authorList>
    </citation>
    <scope>NUCLEOTIDE SEQUENCE [LARGE SCALE GENOMIC DNA]</scope>
    <source>
        <strain evidence="2 3">DSM 19426</strain>
    </source>
</reference>
<gene>
    <name evidence="2" type="ORF">J2S63_003224</name>
</gene>